<evidence type="ECO:0000313" key="2">
    <source>
        <dbReference type="EMBL" id="MBB3105428.1"/>
    </source>
</evidence>
<evidence type="ECO:0000256" key="1">
    <source>
        <dbReference type="SAM" id="MobiDB-lite"/>
    </source>
</evidence>
<accession>A0A839T8K3</accession>
<proteinExistence type="predicted"/>
<sequence>MPVVGLVRLRRALVGVIPTFDPIRQVPGGIGRHGHGRTGDCANPDRHERVEIPLGGGSEGSNHSLARGLLRAS</sequence>
<evidence type="ECO:0000313" key="3">
    <source>
        <dbReference type="Proteomes" id="UP000549250"/>
    </source>
</evidence>
<dbReference type="Proteomes" id="UP000549250">
    <property type="component" value="Unassembled WGS sequence"/>
</dbReference>
<organism evidence="2 3">
    <name type="scientific">Azomonas macrocytogenes</name>
    <name type="common">Azotobacter macrocytogenes</name>
    <dbReference type="NCBI Taxonomy" id="69962"/>
    <lineage>
        <taxon>Bacteria</taxon>
        <taxon>Pseudomonadati</taxon>
        <taxon>Pseudomonadota</taxon>
        <taxon>Gammaproteobacteria</taxon>
        <taxon>Pseudomonadales</taxon>
        <taxon>Pseudomonadaceae</taxon>
        <taxon>Azomonas</taxon>
    </lineage>
</organism>
<reference evidence="2 3" key="1">
    <citation type="submission" date="2020-08" db="EMBL/GenBank/DDBJ databases">
        <title>Genomic Encyclopedia of Type Strains, Phase III (KMG-III): the genomes of soil and plant-associated and newly described type strains.</title>
        <authorList>
            <person name="Whitman W."/>
        </authorList>
    </citation>
    <scope>NUCLEOTIDE SEQUENCE [LARGE SCALE GENOMIC DNA]</scope>
    <source>
        <strain evidence="2 3">CECT 4462</strain>
    </source>
</reference>
<comment type="caution">
    <text evidence="2">The sequence shown here is derived from an EMBL/GenBank/DDBJ whole genome shotgun (WGS) entry which is preliminary data.</text>
</comment>
<keyword evidence="3" id="KW-1185">Reference proteome</keyword>
<protein>
    <submittedName>
        <fullName evidence="2">Uncharacterized protein</fullName>
    </submittedName>
</protein>
<name>A0A839T8K3_AZOMA</name>
<dbReference type="EMBL" id="JACHXI010000043">
    <property type="protein sequence ID" value="MBB3105428.1"/>
    <property type="molecule type" value="Genomic_DNA"/>
</dbReference>
<gene>
    <name evidence="2" type="ORF">FHR87_003866</name>
</gene>
<dbReference type="AlphaFoldDB" id="A0A839T8K3"/>
<feature type="region of interest" description="Disordered" evidence="1">
    <location>
        <begin position="51"/>
        <end position="73"/>
    </location>
</feature>